<reference evidence="1 2" key="1">
    <citation type="submission" date="2018-02" db="EMBL/GenBank/DDBJ databases">
        <title>Genomic Encyclopedia of Archaeal and Bacterial Type Strains, Phase II (KMG-II): from individual species to whole genera.</title>
        <authorList>
            <person name="Goeker M."/>
        </authorList>
    </citation>
    <scope>NUCLEOTIDE SEQUENCE [LARGE SCALE GENOMIC DNA]</scope>
    <source>
        <strain evidence="1 2">YU 961-1</strain>
    </source>
</reference>
<dbReference type="AlphaFoldDB" id="A0A2S6GUI5"/>
<gene>
    <name evidence="1" type="ORF">CLV40_10497</name>
</gene>
<evidence type="ECO:0000313" key="1">
    <source>
        <dbReference type="EMBL" id="PPK68853.1"/>
    </source>
</evidence>
<accession>A0A2S6GUI5</accession>
<organism evidence="1 2">
    <name type="scientific">Actinokineospora auranticolor</name>
    <dbReference type="NCBI Taxonomy" id="155976"/>
    <lineage>
        <taxon>Bacteria</taxon>
        <taxon>Bacillati</taxon>
        <taxon>Actinomycetota</taxon>
        <taxon>Actinomycetes</taxon>
        <taxon>Pseudonocardiales</taxon>
        <taxon>Pseudonocardiaceae</taxon>
        <taxon>Actinokineospora</taxon>
    </lineage>
</organism>
<sequence>MRQPFPDAARRNDFAEMARARLEDVEQAVRAIA</sequence>
<name>A0A2S6GUI5_9PSEU</name>
<dbReference type="EMBL" id="PTIX01000004">
    <property type="protein sequence ID" value="PPK68853.1"/>
    <property type="molecule type" value="Genomic_DNA"/>
</dbReference>
<evidence type="ECO:0000313" key="2">
    <source>
        <dbReference type="Proteomes" id="UP000239203"/>
    </source>
</evidence>
<protein>
    <submittedName>
        <fullName evidence="1">Uncharacterized protein</fullName>
    </submittedName>
</protein>
<proteinExistence type="predicted"/>
<keyword evidence="2" id="KW-1185">Reference proteome</keyword>
<comment type="caution">
    <text evidence="1">The sequence shown here is derived from an EMBL/GenBank/DDBJ whole genome shotgun (WGS) entry which is preliminary data.</text>
</comment>
<dbReference type="Proteomes" id="UP000239203">
    <property type="component" value="Unassembled WGS sequence"/>
</dbReference>